<protein>
    <submittedName>
        <fullName evidence="1">Uncharacterized protein</fullName>
    </submittedName>
</protein>
<sequence>MLHIRRDGRTFSEFKERIQDGFYKDKGFFGFRDLVGPRLELDFVLPFVKLPIFGVGPLIELDAQSITAAFTAIVFLYIVPKLLFLLYPNYQLPPAPAAGPDRGERSFDMPFDLHSVEEFLRTYVMPVDSCSSANSSYMNMNITSTNPSKKTVKFYPLNKTDYDEQ</sequence>
<gene>
    <name evidence="1" type="ORF">BEMITA_LOCUS10351</name>
</gene>
<name>A0A9P0G2N7_BEMTA</name>
<organism evidence="1 2">
    <name type="scientific">Bemisia tabaci</name>
    <name type="common">Sweetpotato whitefly</name>
    <name type="synonym">Aleurodes tabaci</name>
    <dbReference type="NCBI Taxonomy" id="7038"/>
    <lineage>
        <taxon>Eukaryota</taxon>
        <taxon>Metazoa</taxon>
        <taxon>Ecdysozoa</taxon>
        <taxon>Arthropoda</taxon>
        <taxon>Hexapoda</taxon>
        <taxon>Insecta</taxon>
        <taxon>Pterygota</taxon>
        <taxon>Neoptera</taxon>
        <taxon>Paraneoptera</taxon>
        <taxon>Hemiptera</taxon>
        <taxon>Sternorrhyncha</taxon>
        <taxon>Aleyrodoidea</taxon>
        <taxon>Aleyrodidae</taxon>
        <taxon>Aleyrodinae</taxon>
        <taxon>Bemisia</taxon>
    </lineage>
</organism>
<accession>A0A9P0G2N7</accession>
<dbReference type="EMBL" id="OU963867">
    <property type="protein sequence ID" value="CAH0773924.1"/>
    <property type="molecule type" value="Genomic_DNA"/>
</dbReference>
<proteinExistence type="predicted"/>
<reference evidence="1" key="1">
    <citation type="submission" date="2021-12" db="EMBL/GenBank/DDBJ databases">
        <authorList>
            <person name="King R."/>
        </authorList>
    </citation>
    <scope>NUCLEOTIDE SEQUENCE</scope>
</reference>
<evidence type="ECO:0000313" key="2">
    <source>
        <dbReference type="Proteomes" id="UP001152759"/>
    </source>
</evidence>
<dbReference type="AlphaFoldDB" id="A0A9P0G2N7"/>
<keyword evidence="2" id="KW-1185">Reference proteome</keyword>
<dbReference type="Proteomes" id="UP001152759">
    <property type="component" value="Chromosome 6"/>
</dbReference>
<evidence type="ECO:0000313" key="1">
    <source>
        <dbReference type="EMBL" id="CAH0773924.1"/>
    </source>
</evidence>